<dbReference type="EMBL" id="CAUYUE010000004">
    <property type="protein sequence ID" value="CAK0769891.1"/>
    <property type="molecule type" value="Genomic_DNA"/>
</dbReference>
<evidence type="ECO:0000313" key="3">
    <source>
        <dbReference type="EMBL" id="CAK0769891.1"/>
    </source>
</evidence>
<dbReference type="InterPro" id="IPR023198">
    <property type="entry name" value="PGP-like_dom2"/>
</dbReference>
<dbReference type="InterPro" id="IPR036412">
    <property type="entry name" value="HAD-like_sf"/>
</dbReference>
<sequence length="289" mass="32115">MSPLKPSICRGPPCFRLDSQRKLCTHKRLRCAARAEASASRQRPDALLFDCDGVLVDTEPDGHRVAFNEAFKQKGIHHVWDLELYGRLLETGGGKERMTAYFTECESEEPFKSLTDREQRQALVKELHLLKTDLFMKMVEDGMMPLRPGVKRLVSEAIQAQVPVAVCSTSNERAVSTIVRVLLGPEVESKMRVFAGDVVEKKKPSPDIYNLAASELKVDPSRCVVIEDSVIGMQAAKAAGMRCIVTKSRYTEGESFDSADAIFDCIGDAGEERFSLDDVCTPGAIWEKK</sequence>
<keyword evidence="1" id="KW-0479">Metal-binding</keyword>
<dbReference type="FunFam" id="3.40.50.1000:FF:000036">
    <property type="entry name" value="HAD family hydrolase"/>
    <property type="match status" value="1"/>
</dbReference>
<proteinExistence type="predicted"/>
<dbReference type="SFLD" id="SFLDG01129">
    <property type="entry name" value="C1.5:_HAD__Beta-PGM__Phosphata"/>
    <property type="match status" value="1"/>
</dbReference>
<dbReference type="InterPro" id="IPR023214">
    <property type="entry name" value="HAD_sf"/>
</dbReference>
<keyword evidence="2" id="KW-0378">Hydrolase</keyword>
<dbReference type="Gene3D" id="3.40.50.1000">
    <property type="entry name" value="HAD superfamily/HAD-like"/>
    <property type="match status" value="1"/>
</dbReference>
<dbReference type="NCBIfam" id="TIGR01509">
    <property type="entry name" value="HAD-SF-IA-v3"/>
    <property type="match status" value="1"/>
</dbReference>
<dbReference type="AlphaFoldDB" id="A0AAV1I3U1"/>
<accession>A0AAV1I3U1</accession>
<gene>
    <name evidence="3" type="ORF">CVIRNUC_003713</name>
</gene>
<dbReference type="SFLD" id="SFLDF00035">
    <property type="entry name" value="phosphoglycolate_phosphatase"/>
    <property type="match status" value="1"/>
</dbReference>
<dbReference type="SFLD" id="SFLDS00003">
    <property type="entry name" value="Haloacid_Dehalogenase"/>
    <property type="match status" value="1"/>
</dbReference>
<dbReference type="GO" id="GO:0016787">
    <property type="term" value="F:hydrolase activity"/>
    <property type="evidence" value="ECO:0007669"/>
    <property type="project" value="UniProtKB-KW"/>
</dbReference>
<protein>
    <submittedName>
        <fullName evidence="3">Uncharacterized protein</fullName>
    </submittedName>
</protein>
<dbReference type="Gene3D" id="1.10.150.240">
    <property type="entry name" value="Putative phosphatase, domain 2"/>
    <property type="match status" value="1"/>
</dbReference>
<dbReference type="PANTHER" id="PTHR42896">
    <property type="entry name" value="XYLULOSE-1,5-BISPHOSPHATE (XUBP) PHOSPHATASE"/>
    <property type="match status" value="1"/>
</dbReference>
<name>A0AAV1I3U1_9CHLO</name>
<evidence type="ECO:0000256" key="1">
    <source>
        <dbReference type="ARBA" id="ARBA00022723"/>
    </source>
</evidence>
<dbReference type="PANTHER" id="PTHR42896:SF2">
    <property type="entry name" value="CBBY-LIKE PROTEIN"/>
    <property type="match status" value="1"/>
</dbReference>
<dbReference type="GO" id="GO:0046872">
    <property type="term" value="F:metal ion binding"/>
    <property type="evidence" value="ECO:0007669"/>
    <property type="project" value="UniProtKB-KW"/>
</dbReference>
<reference evidence="3 4" key="1">
    <citation type="submission" date="2023-10" db="EMBL/GenBank/DDBJ databases">
        <authorList>
            <person name="Maclean D."/>
            <person name="Macfadyen A."/>
        </authorList>
    </citation>
    <scope>NUCLEOTIDE SEQUENCE [LARGE SCALE GENOMIC DNA]</scope>
</reference>
<dbReference type="SUPFAM" id="SSF56784">
    <property type="entry name" value="HAD-like"/>
    <property type="match status" value="1"/>
</dbReference>
<dbReference type="Pfam" id="PF00702">
    <property type="entry name" value="Hydrolase"/>
    <property type="match status" value="1"/>
</dbReference>
<dbReference type="SFLD" id="SFLDG01135">
    <property type="entry name" value="C1.5.6:_HAD__Beta-PGM__Phospha"/>
    <property type="match status" value="1"/>
</dbReference>
<comment type="caution">
    <text evidence="3">The sequence shown here is derived from an EMBL/GenBank/DDBJ whole genome shotgun (WGS) entry which is preliminary data.</text>
</comment>
<organism evidence="3 4">
    <name type="scientific">Coccomyxa viridis</name>
    <dbReference type="NCBI Taxonomy" id="1274662"/>
    <lineage>
        <taxon>Eukaryota</taxon>
        <taxon>Viridiplantae</taxon>
        <taxon>Chlorophyta</taxon>
        <taxon>core chlorophytes</taxon>
        <taxon>Trebouxiophyceae</taxon>
        <taxon>Trebouxiophyceae incertae sedis</taxon>
        <taxon>Coccomyxaceae</taxon>
        <taxon>Coccomyxa</taxon>
    </lineage>
</organism>
<dbReference type="InterPro" id="IPR044999">
    <property type="entry name" value="CbbY-like"/>
</dbReference>
<evidence type="ECO:0000313" key="4">
    <source>
        <dbReference type="Proteomes" id="UP001314263"/>
    </source>
</evidence>
<dbReference type="InterPro" id="IPR006439">
    <property type="entry name" value="HAD-SF_hydro_IA"/>
</dbReference>
<evidence type="ECO:0000256" key="2">
    <source>
        <dbReference type="ARBA" id="ARBA00022801"/>
    </source>
</evidence>
<dbReference type="Proteomes" id="UP001314263">
    <property type="component" value="Unassembled WGS sequence"/>
</dbReference>
<keyword evidence="4" id="KW-1185">Reference proteome</keyword>